<proteinExistence type="predicted"/>
<dbReference type="GO" id="GO:0005096">
    <property type="term" value="F:GTPase activator activity"/>
    <property type="evidence" value="ECO:0007669"/>
    <property type="project" value="TreeGrafter"/>
</dbReference>
<dbReference type="Proteomes" id="UP001487740">
    <property type="component" value="Unassembled WGS sequence"/>
</dbReference>
<name>A0AAW0U7W5_SCYPA</name>
<dbReference type="PANTHER" id="PTHR10241:SF25">
    <property type="entry name" value="TOMOSYN, ISOFORM C"/>
    <property type="match status" value="1"/>
</dbReference>
<comment type="caution">
    <text evidence="1">The sequence shown here is derived from an EMBL/GenBank/DDBJ whole genome shotgun (WGS) entry which is preliminary data.</text>
</comment>
<dbReference type="GO" id="GO:0006893">
    <property type="term" value="P:Golgi to plasma membrane transport"/>
    <property type="evidence" value="ECO:0007669"/>
    <property type="project" value="TreeGrafter"/>
</dbReference>
<reference evidence="1 2" key="1">
    <citation type="submission" date="2023-03" db="EMBL/GenBank/DDBJ databases">
        <title>High-quality genome of Scylla paramamosain provides insights in environmental adaptation.</title>
        <authorList>
            <person name="Zhang L."/>
        </authorList>
    </citation>
    <scope>NUCLEOTIDE SEQUENCE [LARGE SCALE GENOMIC DNA]</scope>
    <source>
        <strain evidence="1">LZ_2023a</strain>
        <tissue evidence="1">Muscle</tissue>
    </source>
</reference>
<sequence>MVGGKRLGRARVVNPNPSPVETSNRFALLSRDEECAVLIGDSLTRDQEKYFGDVHGTKWMVRRFPGAKNKKLVSEIEKDYLEGKEDGHHCQYKLDGSFSRSRSSSINSLENISSEAIQCLAVTDTYIRKNEGIINPTLWVGTSLGSVIQITFLLPPVDIRSTTPASVHPSGTIFRVKGSVLTMSFLDSSKALIPHRFESWRDEQKERRMDRVMLASVTLVMEVLFRGVKTSASHHKPNHTDQCRSASTHPCLGLFPLWTGASGQHTASASLE</sequence>
<accession>A0AAW0U7W5</accession>
<dbReference type="GO" id="GO:0045159">
    <property type="term" value="F:myosin II binding"/>
    <property type="evidence" value="ECO:0007669"/>
    <property type="project" value="TreeGrafter"/>
</dbReference>
<dbReference type="PANTHER" id="PTHR10241">
    <property type="entry name" value="LETHAL 2 GIANT LARVAE PROTEIN"/>
    <property type="match status" value="1"/>
</dbReference>
<dbReference type="GO" id="GO:0006887">
    <property type="term" value="P:exocytosis"/>
    <property type="evidence" value="ECO:0007669"/>
    <property type="project" value="TreeGrafter"/>
</dbReference>
<dbReference type="AlphaFoldDB" id="A0AAW0U7W5"/>
<dbReference type="GO" id="GO:0031201">
    <property type="term" value="C:SNARE complex"/>
    <property type="evidence" value="ECO:0007669"/>
    <property type="project" value="TreeGrafter"/>
</dbReference>
<dbReference type="GO" id="GO:0019905">
    <property type="term" value="F:syntaxin binding"/>
    <property type="evidence" value="ECO:0007669"/>
    <property type="project" value="TreeGrafter"/>
</dbReference>
<protein>
    <submittedName>
        <fullName evidence="1">Uncharacterized protein</fullName>
    </submittedName>
</protein>
<gene>
    <name evidence="1" type="ORF">O3P69_006234</name>
</gene>
<dbReference type="EMBL" id="JARAKH010000018">
    <property type="protein sequence ID" value="KAK8395438.1"/>
    <property type="molecule type" value="Genomic_DNA"/>
</dbReference>
<evidence type="ECO:0000313" key="2">
    <source>
        <dbReference type="Proteomes" id="UP001487740"/>
    </source>
</evidence>
<keyword evidence="2" id="KW-1185">Reference proteome</keyword>
<evidence type="ECO:0000313" key="1">
    <source>
        <dbReference type="EMBL" id="KAK8395438.1"/>
    </source>
</evidence>
<organism evidence="1 2">
    <name type="scientific">Scylla paramamosain</name>
    <name type="common">Mud crab</name>
    <dbReference type="NCBI Taxonomy" id="85552"/>
    <lineage>
        <taxon>Eukaryota</taxon>
        <taxon>Metazoa</taxon>
        <taxon>Ecdysozoa</taxon>
        <taxon>Arthropoda</taxon>
        <taxon>Crustacea</taxon>
        <taxon>Multicrustacea</taxon>
        <taxon>Malacostraca</taxon>
        <taxon>Eumalacostraca</taxon>
        <taxon>Eucarida</taxon>
        <taxon>Decapoda</taxon>
        <taxon>Pleocyemata</taxon>
        <taxon>Brachyura</taxon>
        <taxon>Eubrachyura</taxon>
        <taxon>Portunoidea</taxon>
        <taxon>Portunidae</taxon>
        <taxon>Portuninae</taxon>
        <taxon>Scylla</taxon>
    </lineage>
</organism>
<dbReference type="GO" id="GO:0005886">
    <property type="term" value="C:plasma membrane"/>
    <property type="evidence" value="ECO:0007669"/>
    <property type="project" value="TreeGrafter"/>
</dbReference>